<comment type="caution">
    <text evidence="2">The sequence shown here is derived from an EMBL/GenBank/DDBJ whole genome shotgun (WGS) entry which is preliminary data.</text>
</comment>
<protein>
    <submittedName>
        <fullName evidence="2">Uncharacterized protein</fullName>
    </submittedName>
</protein>
<gene>
    <name evidence="2" type="ORF">DXX93_04195</name>
</gene>
<keyword evidence="1" id="KW-1133">Transmembrane helix</keyword>
<name>A0A3E0TMP3_9GAMM</name>
<dbReference type="EMBL" id="QUOU01000001">
    <property type="protein sequence ID" value="REL25839.1"/>
    <property type="molecule type" value="Genomic_DNA"/>
</dbReference>
<dbReference type="OrthoDB" id="9917591at2"/>
<dbReference type="RefSeq" id="WP_116006965.1">
    <property type="nucleotide sequence ID" value="NZ_QUOU01000001.1"/>
</dbReference>
<evidence type="ECO:0000313" key="2">
    <source>
        <dbReference type="EMBL" id="REL25839.1"/>
    </source>
</evidence>
<reference evidence="2 3" key="1">
    <citation type="submission" date="2018-08" db="EMBL/GenBank/DDBJ databases">
        <title>Thalassotalea euphylliae genome.</title>
        <authorList>
            <person name="Summers S."/>
            <person name="Rice S.A."/>
            <person name="Freckelton M.L."/>
            <person name="Nedved B.T."/>
            <person name="Hadfield M.G."/>
        </authorList>
    </citation>
    <scope>NUCLEOTIDE SEQUENCE [LARGE SCALE GENOMIC DNA]</scope>
    <source>
        <strain evidence="2 3">H1</strain>
    </source>
</reference>
<feature type="transmembrane region" description="Helical" evidence="1">
    <location>
        <begin position="41"/>
        <end position="59"/>
    </location>
</feature>
<dbReference type="AlphaFoldDB" id="A0A3E0TMP3"/>
<keyword evidence="1" id="KW-0472">Membrane</keyword>
<accession>A0A3E0TMP3</accession>
<sequence length="66" mass="7335">MNIQLLKNKLCTKDKTQMAIAIVFASLMIAIALLTQGNEHSFFITMLLIAGYFICSQSVKVKQPSD</sequence>
<proteinExistence type="predicted"/>
<keyword evidence="1" id="KW-0812">Transmembrane</keyword>
<evidence type="ECO:0000256" key="1">
    <source>
        <dbReference type="SAM" id="Phobius"/>
    </source>
</evidence>
<feature type="transmembrane region" description="Helical" evidence="1">
    <location>
        <begin position="16"/>
        <end position="35"/>
    </location>
</feature>
<organism evidence="2 3">
    <name type="scientific">Thalassotalea euphylliae</name>
    <dbReference type="NCBI Taxonomy" id="1655234"/>
    <lineage>
        <taxon>Bacteria</taxon>
        <taxon>Pseudomonadati</taxon>
        <taxon>Pseudomonadota</taxon>
        <taxon>Gammaproteobacteria</taxon>
        <taxon>Alteromonadales</taxon>
        <taxon>Colwelliaceae</taxon>
        <taxon>Thalassotalea</taxon>
    </lineage>
</organism>
<evidence type="ECO:0000313" key="3">
    <source>
        <dbReference type="Proteomes" id="UP000256478"/>
    </source>
</evidence>
<dbReference type="Proteomes" id="UP000256478">
    <property type="component" value="Unassembled WGS sequence"/>
</dbReference>